<dbReference type="Gene3D" id="3.40.50.280">
    <property type="entry name" value="Cobalamin-binding domain"/>
    <property type="match status" value="1"/>
</dbReference>
<dbReference type="EMBL" id="JAELUP010000103">
    <property type="protein sequence ID" value="MBJ6363195.1"/>
    <property type="molecule type" value="Genomic_DNA"/>
</dbReference>
<dbReference type="GO" id="GO:0046872">
    <property type="term" value="F:metal ion binding"/>
    <property type="evidence" value="ECO:0007669"/>
    <property type="project" value="UniProtKB-KW"/>
</dbReference>
<keyword evidence="5" id="KW-0411">Iron-sulfur</keyword>
<reference evidence="7" key="1">
    <citation type="submission" date="2020-12" db="EMBL/GenBank/DDBJ databases">
        <authorList>
            <person name="Huq M.A."/>
        </authorList>
    </citation>
    <scope>NUCLEOTIDE SEQUENCE</scope>
    <source>
        <strain evidence="7">MAHUQ-46</strain>
    </source>
</reference>
<dbReference type="SUPFAM" id="SSF102114">
    <property type="entry name" value="Radical SAM enzymes"/>
    <property type="match status" value="1"/>
</dbReference>
<comment type="caution">
    <text evidence="7">The sequence shown here is derived from an EMBL/GenBank/DDBJ whole genome shotgun (WGS) entry which is preliminary data.</text>
</comment>
<evidence type="ECO:0000256" key="3">
    <source>
        <dbReference type="ARBA" id="ARBA00022723"/>
    </source>
</evidence>
<dbReference type="GO" id="GO:0051536">
    <property type="term" value="F:iron-sulfur cluster binding"/>
    <property type="evidence" value="ECO:0007669"/>
    <property type="project" value="UniProtKB-KW"/>
</dbReference>
<keyword evidence="2" id="KW-0949">S-adenosyl-L-methionine</keyword>
<dbReference type="PROSITE" id="PS51918">
    <property type="entry name" value="RADICAL_SAM"/>
    <property type="match status" value="1"/>
</dbReference>
<evidence type="ECO:0000256" key="1">
    <source>
        <dbReference type="ARBA" id="ARBA00001966"/>
    </source>
</evidence>
<accession>A0A934J5F4</accession>
<dbReference type="InterPro" id="IPR013785">
    <property type="entry name" value="Aldolase_TIM"/>
</dbReference>
<gene>
    <name evidence="7" type="ORF">JFN88_18500</name>
</gene>
<dbReference type="InterPro" id="IPR051198">
    <property type="entry name" value="BchE-like"/>
</dbReference>
<dbReference type="Gene3D" id="3.20.20.70">
    <property type="entry name" value="Aldolase class I"/>
    <property type="match status" value="1"/>
</dbReference>
<evidence type="ECO:0000256" key="4">
    <source>
        <dbReference type="ARBA" id="ARBA00023004"/>
    </source>
</evidence>
<dbReference type="RefSeq" id="WP_199020764.1">
    <property type="nucleotide sequence ID" value="NZ_JAELUP010000103.1"/>
</dbReference>
<proteinExistence type="predicted"/>
<dbReference type="PANTHER" id="PTHR43409">
    <property type="entry name" value="ANAEROBIC MAGNESIUM-PROTOPORPHYRIN IX MONOMETHYL ESTER CYCLASE-RELATED"/>
    <property type="match status" value="1"/>
</dbReference>
<dbReference type="Pfam" id="PF04055">
    <property type="entry name" value="Radical_SAM"/>
    <property type="match status" value="1"/>
</dbReference>
<feature type="domain" description="Radical SAM core" evidence="6">
    <location>
        <begin position="292"/>
        <end position="519"/>
    </location>
</feature>
<comment type="cofactor">
    <cofactor evidence="1">
        <name>[4Fe-4S] cluster</name>
        <dbReference type="ChEBI" id="CHEBI:49883"/>
    </cofactor>
</comment>
<protein>
    <submittedName>
        <fullName evidence="7">B12-binding domain-containing radical SAM protein</fullName>
    </submittedName>
</protein>
<evidence type="ECO:0000256" key="2">
    <source>
        <dbReference type="ARBA" id="ARBA00022691"/>
    </source>
</evidence>
<evidence type="ECO:0000313" key="7">
    <source>
        <dbReference type="EMBL" id="MBJ6363195.1"/>
    </source>
</evidence>
<dbReference type="InterPro" id="IPR007197">
    <property type="entry name" value="rSAM"/>
</dbReference>
<sequence>MKKDILLIFPPLTEARLFPYLSLPMLTSFLKANSIDVAQKDLNIDLAHSLFTSNNLLNYIENNKSKQSLRFIYRNELAKYLLKYKDEIDNLVFNKEPDNHVNDKSSRAVRFAKNGVELLLEDSILKKDFFTVEDMIEEAQNFTTNNDNDFGVRQLYTLTKQYVEDNKPKVVGFSIAYYSQIFPSIIIAKWIKELAPSTFIIFGGQQIMLRSNQIYKQSSTVFVDALGTSAGEETLVKLVQYIYGQAEQSEVPDILWVDNKLSAQSSQSPKSSYKITDAKVPDFSGLPYKKYLSEEIHFSLITCIGCYWGKCIFCSYGNRSRKNSSYQQKTAEQIAKECEAIINTYGVHRINFVDENTNLKLVVKAVQLLNKKGVYIKFSTRNRLEDLLLDKAFCQELKRLGCILMSCGYETNSQRILDLLNKGVNSANYQQIIDNLDEAGIPLRLSLMGGLPDETPEEVKESELFLRKNASKIGIDVMQMLVAEPNTFLTDDPMKYKLYVNKDKRELRGNKLLNYGMGRMGSHFEYTDGDTFDPRLNRFIEMFNNINPQKNDEIPPQKRGADKSLTKTELSINPWVVFHSTQEGWVVLDLLWEKIYIIPYKGSEQEFLTLIHSNQINKIKKFFIDNGLVNSNMH</sequence>
<dbReference type="Proteomes" id="UP000640274">
    <property type="component" value="Unassembled WGS sequence"/>
</dbReference>
<keyword evidence="3" id="KW-0479">Metal-binding</keyword>
<dbReference type="SFLD" id="SFLDG01082">
    <property type="entry name" value="B12-binding_domain_containing"/>
    <property type="match status" value="1"/>
</dbReference>
<dbReference type="SFLD" id="SFLDS00029">
    <property type="entry name" value="Radical_SAM"/>
    <property type="match status" value="1"/>
</dbReference>
<evidence type="ECO:0000259" key="6">
    <source>
        <dbReference type="PROSITE" id="PS51918"/>
    </source>
</evidence>
<dbReference type="InterPro" id="IPR058240">
    <property type="entry name" value="rSAM_sf"/>
</dbReference>
<organism evidence="7 8">
    <name type="scientific">Paenibacillus roseus</name>
    <dbReference type="NCBI Taxonomy" id="2798579"/>
    <lineage>
        <taxon>Bacteria</taxon>
        <taxon>Bacillati</taxon>
        <taxon>Bacillota</taxon>
        <taxon>Bacilli</taxon>
        <taxon>Bacillales</taxon>
        <taxon>Paenibacillaceae</taxon>
        <taxon>Paenibacillus</taxon>
    </lineage>
</organism>
<dbReference type="CDD" id="cd01335">
    <property type="entry name" value="Radical_SAM"/>
    <property type="match status" value="1"/>
</dbReference>
<dbReference type="SMART" id="SM00729">
    <property type="entry name" value="Elp3"/>
    <property type="match status" value="1"/>
</dbReference>
<keyword evidence="4" id="KW-0408">Iron</keyword>
<dbReference type="AlphaFoldDB" id="A0A934J5F4"/>
<dbReference type="InterPro" id="IPR006638">
    <property type="entry name" value="Elp3/MiaA/NifB-like_rSAM"/>
</dbReference>
<name>A0A934J5F4_9BACL</name>
<dbReference type="GO" id="GO:0003824">
    <property type="term" value="F:catalytic activity"/>
    <property type="evidence" value="ECO:0007669"/>
    <property type="project" value="InterPro"/>
</dbReference>
<evidence type="ECO:0000256" key="5">
    <source>
        <dbReference type="ARBA" id="ARBA00023014"/>
    </source>
</evidence>
<keyword evidence="8" id="KW-1185">Reference proteome</keyword>
<evidence type="ECO:0000313" key="8">
    <source>
        <dbReference type="Proteomes" id="UP000640274"/>
    </source>
</evidence>